<evidence type="ECO:0000313" key="2">
    <source>
        <dbReference type="EMBL" id="KGO31557.1"/>
    </source>
</evidence>
<evidence type="ECO:0000313" key="3">
    <source>
        <dbReference type="Proteomes" id="UP000030023"/>
    </source>
</evidence>
<reference evidence="2 3" key="1">
    <citation type="journal article" date="2014" name="Antonie Van Leeuwenhoek">
        <title>Oenococcus alcoholitolerans sp. nov., a lactic acid bacteria isolated from cachaca and ethanol fermentation processes.</title>
        <authorList>
            <person name="Badotti F."/>
            <person name="Moreira A.P."/>
            <person name="Tonon L.A."/>
            <person name="de Lucena B.T."/>
            <person name="Gomes Fde C."/>
            <person name="Kruger R."/>
            <person name="Thompson C.C."/>
            <person name="de Morais M.A.Jr."/>
            <person name="Rosa C.A."/>
            <person name="Thompson F.L."/>
        </authorList>
    </citation>
    <scope>NUCLEOTIDE SEQUENCE [LARGE SCALE GENOMIC DNA]</scope>
    <source>
        <strain evidence="2 3">UFRJ-M7.2.18</strain>
    </source>
</reference>
<keyword evidence="3" id="KW-1185">Reference proteome</keyword>
<organism evidence="2 3">
    <name type="scientific">Oenococcus alcoholitolerans</name>
    <dbReference type="NCBI Taxonomy" id="931074"/>
    <lineage>
        <taxon>Bacteria</taxon>
        <taxon>Bacillati</taxon>
        <taxon>Bacillota</taxon>
        <taxon>Bacilli</taxon>
        <taxon>Lactobacillales</taxon>
        <taxon>Lactobacillaceae</taxon>
        <taxon>Oenococcus</taxon>
    </lineage>
</organism>
<sequence>ELSGNPASKDFLQTLADHPDCILLFAAKDQRTNNAKILADYLKRQGLESTFENKTDQKNVQGDAEDGKDKKDENKKEA</sequence>
<evidence type="ECO:0000256" key="1">
    <source>
        <dbReference type="SAM" id="MobiDB-lite"/>
    </source>
</evidence>
<dbReference type="Proteomes" id="UP000030023">
    <property type="component" value="Unassembled WGS sequence"/>
</dbReference>
<gene>
    <name evidence="2" type="ORF">Q757_06505</name>
</gene>
<feature type="region of interest" description="Disordered" evidence="1">
    <location>
        <begin position="48"/>
        <end position="78"/>
    </location>
</feature>
<name>A0ABR4XQ13_9LACO</name>
<accession>A0ABR4XQ13</accession>
<comment type="caution">
    <text evidence="2">The sequence shown here is derived from an EMBL/GenBank/DDBJ whole genome shotgun (WGS) entry which is preliminary data.</text>
</comment>
<feature type="non-terminal residue" evidence="2">
    <location>
        <position position="1"/>
    </location>
</feature>
<feature type="compositionally biased region" description="Basic and acidic residues" evidence="1">
    <location>
        <begin position="48"/>
        <end position="57"/>
    </location>
</feature>
<feature type="compositionally biased region" description="Basic and acidic residues" evidence="1">
    <location>
        <begin position="65"/>
        <end position="78"/>
    </location>
</feature>
<protein>
    <submittedName>
        <fullName evidence="2">Uncharacterized protein</fullName>
    </submittedName>
</protein>
<dbReference type="EMBL" id="AXCV01000305">
    <property type="protein sequence ID" value="KGO31557.1"/>
    <property type="molecule type" value="Genomic_DNA"/>
</dbReference>
<proteinExistence type="predicted"/>